<dbReference type="InterPro" id="IPR045499">
    <property type="entry name" value="DUF6492"/>
</dbReference>
<comment type="caution">
    <text evidence="1">The sequence shown here is derived from an EMBL/GenBank/DDBJ whole genome shotgun (WGS) entry which is preliminary data.</text>
</comment>
<dbReference type="AlphaFoldDB" id="A0A5C4T785"/>
<evidence type="ECO:0008006" key="3">
    <source>
        <dbReference type="Google" id="ProtNLM"/>
    </source>
</evidence>
<protein>
    <recommendedName>
        <fullName evidence="3">Nucleotide-diphospho-sugar transferase domain-containing protein</fullName>
    </recommendedName>
</protein>
<dbReference type="InterPro" id="IPR029044">
    <property type="entry name" value="Nucleotide-diphossugar_trans"/>
</dbReference>
<dbReference type="RefSeq" id="WP_139603676.1">
    <property type="nucleotide sequence ID" value="NZ_VDCQ01000025.1"/>
</dbReference>
<sequence>MTQAHPVRSNTRIDIMIPAAPKDLSVLPHTIEGARRNVRHPIGTVAVVAPDDPDIRALCKKYKCAFFDEAAVVPIAKNKIDYSVNGVDRSGWIFQQLIKFSGNIVCSEEHYLVIDADTVFIRPNTFKENGKTVFHYADEYHLPYFIAYEKLLGEKPLSPKSFCTHYMLFEKTKVDRLKKTIEERFRMPWYDAILQHVDRTHTSGFADYETYGNFVLSHYPGQTVMKYWHNRSLTRSVLNKTIQTDMQKLAAKYNTVSFHSWNK</sequence>
<gene>
    <name evidence="1" type="ORF">FE784_18310</name>
</gene>
<dbReference type="Pfam" id="PF20102">
    <property type="entry name" value="DUF6492"/>
    <property type="match status" value="1"/>
</dbReference>
<proteinExistence type="predicted"/>
<dbReference type="SUPFAM" id="SSF53448">
    <property type="entry name" value="Nucleotide-diphospho-sugar transferases"/>
    <property type="match status" value="1"/>
</dbReference>
<name>A0A5C4T785_9BACL</name>
<dbReference type="EMBL" id="VDCQ01000025">
    <property type="protein sequence ID" value="TNJ64802.1"/>
    <property type="molecule type" value="Genomic_DNA"/>
</dbReference>
<evidence type="ECO:0000313" key="2">
    <source>
        <dbReference type="Proteomes" id="UP000307943"/>
    </source>
</evidence>
<accession>A0A5C4T785</accession>
<evidence type="ECO:0000313" key="1">
    <source>
        <dbReference type="EMBL" id="TNJ64802.1"/>
    </source>
</evidence>
<dbReference type="Proteomes" id="UP000307943">
    <property type="component" value="Unassembled WGS sequence"/>
</dbReference>
<dbReference type="OrthoDB" id="5323158at2"/>
<reference evidence="1 2" key="1">
    <citation type="submission" date="2019-05" db="EMBL/GenBank/DDBJ databases">
        <title>We sequenced the genome of Paenibacillus hemerocallicola KCTC 33185 for further insight into its adaptation and study the phylogeny of Paenibacillus.</title>
        <authorList>
            <person name="Narsing Rao M.P."/>
        </authorList>
    </citation>
    <scope>NUCLEOTIDE SEQUENCE [LARGE SCALE GENOMIC DNA]</scope>
    <source>
        <strain evidence="1 2">KCTC 33185</strain>
    </source>
</reference>
<organism evidence="1 2">
    <name type="scientific">Paenibacillus hemerocallicola</name>
    <dbReference type="NCBI Taxonomy" id="1172614"/>
    <lineage>
        <taxon>Bacteria</taxon>
        <taxon>Bacillati</taxon>
        <taxon>Bacillota</taxon>
        <taxon>Bacilli</taxon>
        <taxon>Bacillales</taxon>
        <taxon>Paenibacillaceae</taxon>
        <taxon>Paenibacillus</taxon>
    </lineage>
</organism>
<keyword evidence="2" id="KW-1185">Reference proteome</keyword>